<dbReference type="EMBL" id="OM869666">
    <property type="protein sequence ID" value="UPW41794.1"/>
    <property type="molecule type" value="Genomic_DNA"/>
</dbReference>
<sequence length="132" mass="15170">MSLNIQLSPHFKLTEFLHTNVDGGIKSNIEYLQQNFETFLPRLSRLASILDNFRSFCGTPVVVSSGLRSPMVNRQVGGVPNSRHQFANAVDIVLNNNWDLTKIILYLDDLRTSKVINYYYVNKVKKFIHIQI</sequence>
<dbReference type="InterPro" id="IPR013230">
    <property type="entry name" value="Peptidase_M15A_C"/>
</dbReference>
<dbReference type="InterPro" id="IPR009045">
    <property type="entry name" value="Zn_M74/Hedgehog-like"/>
</dbReference>
<feature type="domain" description="Peptidase M15A C-terminal" evidence="1">
    <location>
        <begin position="22"/>
        <end position="130"/>
    </location>
</feature>
<dbReference type="Gene3D" id="3.30.1380.10">
    <property type="match status" value="1"/>
</dbReference>
<proteinExistence type="predicted"/>
<name>A0A976N222_9VIRU</name>
<dbReference type="SUPFAM" id="SSF55166">
    <property type="entry name" value="Hedgehog/DD-peptidase"/>
    <property type="match status" value="1"/>
</dbReference>
<accession>A0A976N222</accession>
<protein>
    <submittedName>
        <fullName evidence="2">Peptidase</fullName>
    </submittedName>
</protein>
<evidence type="ECO:0000259" key="1">
    <source>
        <dbReference type="Pfam" id="PF08291"/>
    </source>
</evidence>
<dbReference type="Pfam" id="PF08291">
    <property type="entry name" value="Peptidase_M15_3"/>
    <property type="match status" value="1"/>
</dbReference>
<evidence type="ECO:0000313" key="2">
    <source>
        <dbReference type="EMBL" id="UPW41794.1"/>
    </source>
</evidence>
<reference evidence="2" key="1">
    <citation type="submission" date="2022-02" db="EMBL/GenBank/DDBJ databases">
        <title>Towards deciphering the DNA virus diversity associated with rodent species in the families Cricetidae and Heteromyidae.</title>
        <authorList>
            <person name="Lund M."/>
            <person name="Larsen B.B."/>
            <person name="Gryseels S."/>
            <person name="Kraberger S."/>
            <person name="Rowsey D.M."/>
            <person name="Steger L."/>
            <person name="Yule K.M."/>
            <person name="Upham N.S."/>
            <person name="Worobey M."/>
            <person name="Van Doorslaer K."/>
            <person name="Varsani A."/>
        </authorList>
    </citation>
    <scope>NUCLEOTIDE SEQUENCE</scope>
    <source>
        <strain evidence="2">NeonRodF7_9</strain>
    </source>
</reference>
<organism evidence="2">
    <name type="scientific">Peromfec virus RodF7_9</name>
    <dbReference type="NCBI Taxonomy" id="2929356"/>
    <lineage>
        <taxon>Viruses</taxon>
        <taxon>Monodnaviria</taxon>
        <taxon>Sangervirae</taxon>
        <taxon>Phixviricota</taxon>
        <taxon>Malgrandaviricetes</taxon>
        <taxon>Petitvirales</taxon>
        <taxon>Microviridae</taxon>
    </lineage>
</organism>